<dbReference type="Proteomes" id="UP000609530">
    <property type="component" value="Unassembled WGS sequence"/>
</dbReference>
<protein>
    <recommendedName>
        <fullName evidence="3">RiboL-PSP-HEPN domain-containing protein</fullName>
    </recommendedName>
</protein>
<sequence length="146" mass="16247">MKNARLRQPVDAEYAQALGEAAFVFSILEWNAVWACERIKPGSINELNPKTAGAIAKRLLLLADGLAEHPDRTELIVSAQKFGELVEQRNGLLHGRPGTDSSDQKAKLFRNGEAWTAQKIRDIADEFSECSIQLNRHLHGFLKAVQ</sequence>
<keyword evidence="2" id="KW-1185">Reference proteome</keyword>
<organism evidence="1 2">
    <name type="scientific">Pseudomonas oryzicola</name>
    <dbReference type="NCBI Taxonomy" id="485876"/>
    <lineage>
        <taxon>Bacteria</taxon>
        <taxon>Pseudomonadati</taxon>
        <taxon>Pseudomonadota</taxon>
        <taxon>Gammaproteobacteria</taxon>
        <taxon>Pseudomonadales</taxon>
        <taxon>Pseudomonadaceae</taxon>
        <taxon>Pseudomonas</taxon>
    </lineage>
</organism>
<evidence type="ECO:0000313" key="2">
    <source>
        <dbReference type="Proteomes" id="UP000609530"/>
    </source>
</evidence>
<comment type="caution">
    <text evidence="1">The sequence shown here is derived from an EMBL/GenBank/DDBJ whole genome shotgun (WGS) entry which is preliminary data.</text>
</comment>
<reference evidence="1 2" key="1">
    <citation type="journal article" date="2020" name="Microorganisms">
        <title>Reliable Identification of Environmental Pseudomonas Isolates Using the rpoD Gene.</title>
        <authorList>
            <consortium name="The Broad Institute Genome Sequencing Platform"/>
            <person name="Girard L."/>
            <person name="Lood C."/>
            <person name="Rokni-Zadeh H."/>
            <person name="van Noort V."/>
            <person name="Lavigne R."/>
            <person name="De Mot R."/>
        </authorList>
    </citation>
    <scope>NUCLEOTIDE SEQUENCE [LARGE SCALE GENOMIC DNA]</scope>
    <source>
        <strain evidence="1 2">RD9SR1</strain>
    </source>
</reference>
<gene>
    <name evidence="1" type="ORF">HU760_024055</name>
</gene>
<evidence type="ECO:0008006" key="3">
    <source>
        <dbReference type="Google" id="ProtNLM"/>
    </source>
</evidence>
<accession>A0ABS6QHQ2</accession>
<name>A0ABS6QHQ2_9PSED</name>
<dbReference type="RefSeq" id="WP_186674942.1">
    <property type="nucleotide sequence ID" value="NZ_JABWRZ020000005.1"/>
</dbReference>
<proteinExistence type="predicted"/>
<evidence type="ECO:0000313" key="1">
    <source>
        <dbReference type="EMBL" id="MBV4493661.1"/>
    </source>
</evidence>
<dbReference type="EMBL" id="JABWRZ020000005">
    <property type="protein sequence ID" value="MBV4493661.1"/>
    <property type="molecule type" value="Genomic_DNA"/>
</dbReference>